<protein>
    <submittedName>
        <fullName evidence="1">Uncharacterized protein</fullName>
    </submittedName>
</protein>
<dbReference type="STRING" id="425514.SAMN05443550_109120"/>
<gene>
    <name evidence="1" type="ORF">SAMN05443550_109120</name>
</gene>
<keyword evidence="2" id="KW-1185">Reference proteome</keyword>
<dbReference type="OrthoDB" id="665435at2"/>
<sequence length="219" mass="24122">MAIVKKRDVLLGEIKGRIGPVVVTSVRNVKVLKAAPVHKVNKKKKKKAELPPQNLKLALISTFISGAKKLVNIGFNNKKNVNAAFQSAVKYNLAHAITGTKPNFEINYPKIVISQGNREMAWSSRIIAEKKDTVTISWEIPDTVKLREIGNDNAFILCYDVSSQRAVISDNCTSRSALSYTRKLTAGSSGHLIHAYIFFVSPDQKSVSRSDYVGSIVLP</sequence>
<dbReference type="Proteomes" id="UP000198850">
    <property type="component" value="Unassembled WGS sequence"/>
</dbReference>
<dbReference type="AlphaFoldDB" id="A0A1H4G923"/>
<dbReference type="EMBL" id="FNRA01000009">
    <property type="protein sequence ID" value="SEB05937.1"/>
    <property type="molecule type" value="Genomic_DNA"/>
</dbReference>
<organism evidence="1 2">
    <name type="scientific">Pedobacter hartonius</name>
    <dbReference type="NCBI Taxonomy" id="425514"/>
    <lineage>
        <taxon>Bacteria</taxon>
        <taxon>Pseudomonadati</taxon>
        <taxon>Bacteroidota</taxon>
        <taxon>Sphingobacteriia</taxon>
        <taxon>Sphingobacteriales</taxon>
        <taxon>Sphingobacteriaceae</taxon>
        <taxon>Pedobacter</taxon>
    </lineage>
</organism>
<dbReference type="RefSeq" id="WP_090558422.1">
    <property type="nucleotide sequence ID" value="NZ_FNRA01000009.1"/>
</dbReference>
<reference evidence="1 2" key="1">
    <citation type="submission" date="2016-10" db="EMBL/GenBank/DDBJ databases">
        <authorList>
            <person name="de Groot N.N."/>
        </authorList>
    </citation>
    <scope>NUCLEOTIDE SEQUENCE [LARGE SCALE GENOMIC DNA]</scope>
    <source>
        <strain evidence="1 2">DSM 19033</strain>
    </source>
</reference>
<evidence type="ECO:0000313" key="1">
    <source>
        <dbReference type="EMBL" id="SEB05937.1"/>
    </source>
</evidence>
<dbReference type="Pfam" id="PF19781">
    <property type="entry name" value="DUF6266"/>
    <property type="match status" value="1"/>
</dbReference>
<evidence type="ECO:0000313" key="2">
    <source>
        <dbReference type="Proteomes" id="UP000198850"/>
    </source>
</evidence>
<accession>A0A1H4G923</accession>
<dbReference type="InterPro" id="IPR046233">
    <property type="entry name" value="DUF6266"/>
</dbReference>
<name>A0A1H4G923_9SPHI</name>
<proteinExistence type="predicted"/>